<evidence type="ECO:0000313" key="2">
    <source>
        <dbReference type="Proteomes" id="UP000535838"/>
    </source>
</evidence>
<dbReference type="PANTHER" id="PTHR42110">
    <property type="entry name" value="L-ASPARAGINASE, PUTATIVE (AFU_ORTHOLOGUE AFUA_3G11890)-RELATED"/>
    <property type="match status" value="1"/>
</dbReference>
<keyword evidence="2" id="KW-1185">Reference proteome</keyword>
<dbReference type="RefSeq" id="WP_185119113.1">
    <property type="nucleotide sequence ID" value="NZ_JACJVQ010000005.1"/>
</dbReference>
<comment type="caution">
    <text evidence="1">The sequence shown here is derived from an EMBL/GenBank/DDBJ whole genome shotgun (WGS) entry which is preliminary data.</text>
</comment>
<name>A0A841STJ0_9BACL</name>
<evidence type="ECO:0000313" key="1">
    <source>
        <dbReference type="EMBL" id="MBB6633906.1"/>
    </source>
</evidence>
<proteinExistence type="predicted"/>
<dbReference type="Proteomes" id="UP000535838">
    <property type="component" value="Unassembled WGS sequence"/>
</dbReference>
<accession>A0A841STJ0</accession>
<protein>
    <submittedName>
        <fullName evidence="1">Asparaginase</fullName>
    </submittedName>
</protein>
<dbReference type="AlphaFoldDB" id="A0A841STJ0"/>
<dbReference type="Pfam" id="PF06089">
    <property type="entry name" value="Asparaginase_II"/>
    <property type="match status" value="1"/>
</dbReference>
<dbReference type="EMBL" id="JACJVQ010000005">
    <property type="protein sequence ID" value="MBB6633906.1"/>
    <property type="molecule type" value="Genomic_DNA"/>
</dbReference>
<gene>
    <name evidence="1" type="ORF">H7B67_07280</name>
</gene>
<sequence>MNLQPLVEQYRGNALENVHLGLLCGVNDKKRLIAEVGNAQHMTFLRSAAKPFQAIPVVKAGVPKKLGLTSGEAALFAASQRGESYQIEALDSILKKAEISEELLLPCPTVPLNDEPRAEFYAKGLPKRRIYHNCSGKHLGIIALCKELGYPVDTYWSIDNPVQQDILDTMAYMTEVPREEIKIAVDGCGFPVFGIPLQALAVGYLKLACPDLIEDEATRLAVIELTGYMNASPNMIASHGFICSSLLEDSNIVAKGGAKGVYAFGLKKERMAFALKVIDGAEPPWATIVASILEQIGYENQATIDRMYALTPKEIVNDNGVAVGENRAVFKLF</sequence>
<dbReference type="InterPro" id="IPR010349">
    <property type="entry name" value="Asparaginase_II"/>
</dbReference>
<dbReference type="PANTHER" id="PTHR42110:SF1">
    <property type="entry name" value="L-ASPARAGINASE, PUTATIVE (AFU_ORTHOLOGUE AFUA_3G11890)-RELATED"/>
    <property type="match status" value="1"/>
</dbReference>
<organism evidence="1 2">
    <name type="scientific">Cohnella thailandensis</name>
    <dbReference type="NCBI Taxonomy" id="557557"/>
    <lineage>
        <taxon>Bacteria</taxon>
        <taxon>Bacillati</taxon>
        <taxon>Bacillota</taxon>
        <taxon>Bacilli</taxon>
        <taxon>Bacillales</taxon>
        <taxon>Paenibacillaceae</taxon>
        <taxon>Cohnella</taxon>
    </lineage>
</organism>
<reference evidence="1 2" key="1">
    <citation type="submission" date="2020-08" db="EMBL/GenBank/DDBJ databases">
        <title>Cohnella phylogeny.</title>
        <authorList>
            <person name="Dunlap C."/>
        </authorList>
    </citation>
    <scope>NUCLEOTIDE SEQUENCE [LARGE SCALE GENOMIC DNA]</scope>
    <source>
        <strain evidence="1 2">DSM 25241</strain>
    </source>
</reference>